<reference evidence="1 2" key="1">
    <citation type="journal article" date="2012" name="Science">
        <title>The Paleozoic origin of enzymatic lignin decomposition reconstructed from 31 fungal genomes.</title>
        <authorList>
            <person name="Floudas D."/>
            <person name="Binder M."/>
            <person name="Riley R."/>
            <person name="Barry K."/>
            <person name="Blanchette R.A."/>
            <person name="Henrissat B."/>
            <person name="Martinez A.T."/>
            <person name="Otillar R."/>
            <person name="Spatafora J.W."/>
            <person name="Yadav J.S."/>
            <person name="Aerts A."/>
            <person name="Benoit I."/>
            <person name="Boyd A."/>
            <person name="Carlson A."/>
            <person name="Copeland A."/>
            <person name="Coutinho P.M."/>
            <person name="de Vries R.P."/>
            <person name="Ferreira P."/>
            <person name="Findley K."/>
            <person name="Foster B."/>
            <person name="Gaskell J."/>
            <person name="Glotzer D."/>
            <person name="Gorecki P."/>
            <person name="Heitman J."/>
            <person name="Hesse C."/>
            <person name="Hori C."/>
            <person name="Igarashi K."/>
            <person name="Jurgens J.A."/>
            <person name="Kallen N."/>
            <person name="Kersten P."/>
            <person name="Kohler A."/>
            <person name="Kuees U."/>
            <person name="Kumar T.K.A."/>
            <person name="Kuo A."/>
            <person name="LaButti K."/>
            <person name="Larrondo L.F."/>
            <person name="Lindquist E."/>
            <person name="Ling A."/>
            <person name="Lombard V."/>
            <person name="Lucas S."/>
            <person name="Lundell T."/>
            <person name="Martin R."/>
            <person name="McLaughlin D.J."/>
            <person name="Morgenstern I."/>
            <person name="Morin E."/>
            <person name="Murat C."/>
            <person name="Nagy L.G."/>
            <person name="Nolan M."/>
            <person name="Ohm R.A."/>
            <person name="Patyshakuliyeva A."/>
            <person name="Rokas A."/>
            <person name="Ruiz-Duenas F.J."/>
            <person name="Sabat G."/>
            <person name="Salamov A."/>
            <person name="Samejima M."/>
            <person name="Schmutz J."/>
            <person name="Slot J.C."/>
            <person name="St John F."/>
            <person name="Stenlid J."/>
            <person name="Sun H."/>
            <person name="Sun S."/>
            <person name="Syed K."/>
            <person name="Tsang A."/>
            <person name="Wiebenga A."/>
            <person name="Young D."/>
            <person name="Pisabarro A."/>
            <person name="Eastwood D.C."/>
            <person name="Martin F."/>
            <person name="Cullen D."/>
            <person name="Grigoriev I.V."/>
            <person name="Hibbett D.S."/>
        </authorList>
    </citation>
    <scope>NUCLEOTIDE SEQUENCE [LARGE SCALE GENOMIC DNA]</scope>
    <source>
        <strain evidence="1 2">MD-104</strain>
    </source>
</reference>
<name>A0A2H3JH81_WOLCO</name>
<dbReference type="Proteomes" id="UP000218811">
    <property type="component" value="Unassembled WGS sequence"/>
</dbReference>
<evidence type="ECO:0000313" key="2">
    <source>
        <dbReference type="Proteomes" id="UP000218811"/>
    </source>
</evidence>
<evidence type="ECO:0000313" key="1">
    <source>
        <dbReference type="EMBL" id="PCH39203.1"/>
    </source>
</evidence>
<dbReference type="AlphaFoldDB" id="A0A2H3JH81"/>
<dbReference type="EMBL" id="KB467965">
    <property type="protein sequence ID" value="PCH39203.1"/>
    <property type="molecule type" value="Genomic_DNA"/>
</dbReference>
<sequence length="128" mass="14721">MPKLFHLCAAEPDGWRCDNDTTIHEASALYEGSEKQPQRRQAKVNINALGCDETQRQAIHTLYERRQHFMATYLLSTDSQDSAASSLRDWDLSEGAAEMLESKWKIAWSQTWVRDSGGQTVEQVLYQW</sequence>
<proteinExistence type="predicted"/>
<accession>A0A2H3JH81</accession>
<gene>
    <name evidence="1" type="ORF">WOLCODRAFT_167849</name>
</gene>
<protein>
    <submittedName>
        <fullName evidence="1">Uncharacterized protein</fullName>
    </submittedName>
</protein>
<keyword evidence="2" id="KW-1185">Reference proteome</keyword>
<organism evidence="1 2">
    <name type="scientific">Wolfiporia cocos (strain MD-104)</name>
    <name type="common">Brown rot fungus</name>
    <dbReference type="NCBI Taxonomy" id="742152"/>
    <lineage>
        <taxon>Eukaryota</taxon>
        <taxon>Fungi</taxon>
        <taxon>Dikarya</taxon>
        <taxon>Basidiomycota</taxon>
        <taxon>Agaricomycotina</taxon>
        <taxon>Agaricomycetes</taxon>
        <taxon>Polyporales</taxon>
        <taxon>Phaeolaceae</taxon>
        <taxon>Wolfiporia</taxon>
    </lineage>
</organism>
<dbReference type="OMA" id="CDNDTTI"/>